<dbReference type="CDD" id="cd07575">
    <property type="entry name" value="Xc-1258_like"/>
    <property type="match status" value="1"/>
</dbReference>
<comment type="catalytic activity">
    <reaction evidence="4">
        <text>a monoamide of a dicarboxylate + H2O = a dicarboxylate + NH4(+)</text>
        <dbReference type="Rhea" id="RHEA:11716"/>
        <dbReference type="ChEBI" id="CHEBI:15377"/>
        <dbReference type="ChEBI" id="CHEBI:28938"/>
        <dbReference type="ChEBI" id="CHEBI:28965"/>
        <dbReference type="ChEBI" id="CHEBI:77450"/>
        <dbReference type="EC" id="3.5.1.3"/>
    </reaction>
</comment>
<evidence type="ECO:0000256" key="4">
    <source>
        <dbReference type="ARBA" id="ARBA00052904"/>
    </source>
</evidence>
<sequence>MLENLKVAIIQSDLVWENAEQNRINFKNKIELISENIDLIVLPEMFNSGFTMNAETVAESIEGDTVVWMLDIAKHKATAIVGSLTIKENGKYYNRLLFVKPDGEILQYNKRHSFSLAGEDKIFTAGQEKVIIEYKGWSICPQICYDLRFPVWARNIEDYDVLLYVANWPKARIAAWDALLKARAIENMSYCIGVNRVGLDGNNYEYSGHSAIYNVLGKKLTSNNSDRESIEIVSLSKSEIEKNRKHLGFLNDKDNFSLIV</sequence>
<dbReference type="InterPro" id="IPR036526">
    <property type="entry name" value="C-N_Hydrolase_sf"/>
</dbReference>
<dbReference type="GO" id="GO:0050152">
    <property type="term" value="F:omega-amidase activity"/>
    <property type="evidence" value="ECO:0007669"/>
    <property type="project" value="UniProtKB-EC"/>
</dbReference>
<dbReference type="GO" id="GO:0106008">
    <property type="term" value="F:2-oxoglutaramate amidase activity"/>
    <property type="evidence" value="ECO:0007669"/>
    <property type="project" value="TreeGrafter"/>
</dbReference>
<dbReference type="FunFam" id="3.60.110.10:FF:000004">
    <property type="entry name" value="Carbon-nitrogen hydrolase"/>
    <property type="match status" value="1"/>
</dbReference>
<gene>
    <name evidence="7" type="ORF">BWR22_00070</name>
</gene>
<evidence type="ECO:0000259" key="6">
    <source>
        <dbReference type="PROSITE" id="PS50263"/>
    </source>
</evidence>
<dbReference type="InterPro" id="IPR003010">
    <property type="entry name" value="C-N_Hydrolase"/>
</dbReference>
<dbReference type="Proteomes" id="UP000187506">
    <property type="component" value="Chromosome"/>
</dbReference>
<evidence type="ECO:0000313" key="7">
    <source>
        <dbReference type="EMBL" id="APX98766.1"/>
    </source>
</evidence>
<dbReference type="PANTHER" id="PTHR47799:SF1">
    <property type="entry name" value="OMEGA-AMIDASE YAFV"/>
    <property type="match status" value="1"/>
</dbReference>
<protein>
    <recommendedName>
        <fullName evidence="5">Omega-amidase YafV</fullName>
        <ecNumber evidence="3">3.5.1.3</ecNumber>
    </recommendedName>
</protein>
<dbReference type="KEGG" id="lvn:BWR22_00070"/>
<evidence type="ECO:0000256" key="1">
    <source>
        <dbReference type="ARBA" id="ARBA00010613"/>
    </source>
</evidence>
<dbReference type="PROSITE" id="PS50263">
    <property type="entry name" value="CN_HYDROLASE"/>
    <property type="match status" value="1"/>
</dbReference>
<evidence type="ECO:0000256" key="2">
    <source>
        <dbReference type="ARBA" id="ARBA00022801"/>
    </source>
</evidence>
<dbReference type="SUPFAM" id="SSF56317">
    <property type="entry name" value="Carbon-nitrogen hydrolase"/>
    <property type="match status" value="1"/>
</dbReference>
<proteinExistence type="inferred from homology"/>
<evidence type="ECO:0000256" key="3">
    <source>
        <dbReference type="ARBA" id="ARBA00039118"/>
    </source>
</evidence>
<dbReference type="NCBIfam" id="NF007757">
    <property type="entry name" value="PRK10438.1"/>
    <property type="match status" value="1"/>
</dbReference>
<dbReference type="Pfam" id="PF00795">
    <property type="entry name" value="CN_hydrolase"/>
    <property type="match status" value="1"/>
</dbReference>
<accession>A0AAC9LJY4</accession>
<dbReference type="EMBL" id="CP019352">
    <property type="protein sequence ID" value="APX98766.1"/>
    <property type="molecule type" value="Genomic_DNA"/>
</dbReference>
<keyword evidence="2" id="KW-0378">Hydrolase</keyword>
<reference evidence="7 8" key="1">
    <citation type="submission" date="2017-01" db="EMBL/GenBank/DDBJ databases">
        <title>Complete genome of Lacinutrix venerupis DOK2-8 isolated from seawater in Dokdo.</title>
        <authorList>
            <person name="Chi W.-J."/>
            <person name="Kim J.H."/>
        </authorList>
    </citation>
    <scope>NUCLEOTIDE SEQUENCE [LARGE SCALE GENOMIC DNA]</scope>
    <source>
        <strain evidence="7 8">DOK2-8</strain>
    </source>
</reference>
<organism evidence="7 8">
    <name type="scientific">Lacinutrix venerupis</name>
    <dbReference type="NCBI Taxonomy" id="1486034"/>
    <lineage>
        <taxon>Bacteria</taxon>
        <taxon>Pseudomonadati</taxon>
        <taxon>Bacteroidota</taxon>
        <taxon>Flavobacteriia</taxon>
        <taxon>Flavobacteriales</taxon>
        <taxon>Flavobacteriaceae</taxon>
        <taxon>Lacinutrix</taxon>
    </lineage>
</organism>
<dbReference type="EC" id="3.5.1.3" evidence="3"/>
<comment type="similarity">
    <text evidence="1">Belongs to the carbon-nitrogen hydrolase superfamily. NIT1/NIT2 family.</text>
</comment>
<feature type="domain" description="CN hydrolase" evidence="6">
    <location>
        <begin position="5"/>
        <end position="242"/>
    </location>
</feature>
<keyword evidence="8" id="KW-1185">Reference proteome</keyword>
<dbReference type="InterPro" id="IPR052737">
    <property type="entry name" value="Omega-amidase_YafV"/>
</dbReference>
<evidence type="ECO:0000313" key="8">
    <source>
        <dbReference type="Proteomes" id="UP000187506"/>
    </source>
</evidence>
<evidence type="ECO:0000256" key="5">
    <source>
        <dbReference type="ARBA" id="ARBA00072139"/>
    </source>
</evidence>
<dbReference type="AlphaFoldDB" id="A0AAC9LJY4"/>
<name>A0AAC9LJY4_9FLAO</name>
<dbReference type="RefSeq" id="WP_076731413.1">
    <property type="nucleotide sequence ID" value="NZ_CP019352.1"/>
</dbReference>
<dbReference type="PANTHER" id="PTHR47799">
    <property type="entry name" value="OMEGA-AMIDASE YAFV"/>
    <property type="match status" value="1"/>
</dbReference>
<dbReference type="Gene3D" id="3.60.110.10">
    <property type="entry name" value="Carbon-nitrogen hydrolase"/>
    <property type="match status" value="1"/>
</dbReference>